<dbReference type="EMBL" id="JAHHGZ010000006">
    <property type="protein sequence ID" value="MBW4667216.1"/>
    <property type="molecule type" value="Genomic_DNA"/>
</dbReference>
<name>A0A951QKS2_9CYAN</name>
<gene>
    <name evidence="1" type="ORF">KME60_07175</name>
</gene>
<proteinExistence type="predicted"/>
<evidence type="ECO:0000313" key="1">
    <source>
        <dbReference type="EMBL" id="MBW4667216.1"/>
    </source>
</evidence>
<organism evidence="1 2">
    <name type="scientific">Cyanomargarita calcarea GSE-NOS-MK-12-04C</name>
    <dbReference type="NCBI Taxonomy" id="2839659"/>
    <lineage>
        <taxon>Bacteria</taxon>
        <taxon>Bacillati</taxon>
        <taxon>Cyanobacteriota</taxon>
        <taxon>Cyanophyceae</taxon>
        <taxon>Nostocales</taxon>
        <taxon>Cyanomargaritaceae</taxon>
        <taxon>Cyanomargarita</taxon>
    </lineage>
</organism>
<accession>A0A951QKS2</accession>
<reference evidence="1" key="1">
    <citation type="submission" date="2021-05" db="EMBL/GenBank/DDBJ databases">
        <authorList>
            <person name="Pietrasiak N."/>
            <person name="Ward R."/>
            <person name="Stajich J.E."/>
            <person name="Kurbessoian T."/>
        </authorList>
    </citation>
    <scope>NUCLEOTIDE SEQUENCE</scope>
    <source>
        <strain evidence="1">GSE-NOS-MK-12-04C</strain>
    </source>
</reference>
<dbReference type="AlphaFoldDB" id="A0A951QKS2"/>
<protein>
    <submittedName>
        <fullName evidence="1">Uncharacterized protein</fullName>
    </submittedName>
</protein>
<reference evidence="1" key="2">
    <citation type="journal article" date="2022" name="Microbiol. Resour. Announc.">
        <title>Metagenome Sequencing to Explore Phylogenomics of Terrestrial Cyanobacteria.</title>
        <authorList>
            <person name="Ward R.D."/>
            <person name="Stajich J.E."/>
            <person name="Johansen J.R."/>
            <person name="Huntemann M."/>
            <person name="Clum A."/>
            <person name="Foster B."/>
            <person name="Foster B."/>
            <person name="Roux S."/>
            <person name="Palaniappan K."/>
            <person name="Varghese N."/>
            <person name="Mukherjee S."/>
            <person name="Reddy T.B.K."/>
            <person name="Daum C."/>
            <person name="Copeland A."/>
            <person name="Chen I.A."/>
            <person name="Ivanova N.N."/>
            <person name="Kyrpides N.C."/>
            <person name="Shapiro N."/>
            <person name="Eloe-Fadrosh E.A."/>
            <person name="Pietrasiak N."/>
        </authorList>
    </citation>
    <scope>NUCLEOTIDE SEQUENCE</scope>
    <source>
        <strain evidence="1">GSE-NOS-MK-12-04C</strain>
    </source>
</reference>
<sequence>MPSCQLPPLADDNLEFLWLAWEIRIIFIFSSLAEGNKLQASVSCLQFLYVIGIINRFIIDSPFVLERVVAKNKFTVKLIPAYFYELIRSGWGWRNVKFNGMTGYADVKQFVTPVERLN</sequence>
<comment type="caution">
    <text evidence="1">The sequence shown here is derived from an EMBL/GenBank/DDBJ whole genome shotgun (WGS) entry which is preliminary data.</text>
</comment>
<evidence type="ECO:0000313" key="2">
    <source>
        <dbReference type="Proteomes" id="UP000729701"/>
    </source>
</evidence>
<dbReference type="Proteomes" id="UP000729701">
    <property type="component" value="Unassembled WGS sequence"/>
</dbReference>